<dbReference type="Proteomes" id="UP000420562">
    <property type="component" value="Unassembled WGS sequence"/>
</dbReference>
<organism evidence="2 3">
    <name type="scientific">Oryzomonas japonica</name>
    <dbReference type="NCBI Taxonomy" id="2603858"/>
    <lineage>
        <taxon>Bacteria</taxon>
        <taxon>Pseudomonadati</taxon>
        <taxon>Thermodesulfobacteriota</taxon>
        <taxon>Desulfuromonadia</taxon>
        <taxon>Geobacterales</taxon>
        <taxon>Geobacteraceae</taxon>
        <taxon>Oryzomonas</taxon>
    </lineage>
</organism>
<reference evidence="2 3" key="1">
    <citation type="submission" date="2019-09" db="EMBL/GenBank/DDBJ databases">
        <title>Geobacter sp. Red96, a novel strain isolated from paddy soil.</title>
        <authorList>
            <person name="Xu Z."/>
            <person name="Masuda Y."/>
            <person name="Itoh H."/>
            <person name="Senoo K."/>
        </authorList>
    </citation>
    <scope>NUCLEOTIDE SEQUENCE [LARGE SCALE GENOMIC DNA]</scope>
    <source>
        <strain evidence="2 3">Red96</strain>
    </source>
</reference>
<keyword evidence="1" id="KW-0732">Signal</keyword>
<dbReference type="RefSeq" id="WP_151127507.1">
    <property type="nucleotide sequence ID" value="NZ_VZQZ01000002.1"/>
</dbReference>
<dbReference type="PANTHER" id="PTHR41247">
    <property type="entry name" value="HTH-TYPE TRANSCRIPTIONAL REPRESSOR YCNK"/>
    <property type="match status" value="1"/>
</dbReference>
<evidence type="ECO:0000256" key="1">
    <source>
        <dbReference type="SAM" id="SignalP"/>
    </source>
</evidence>
<dbReference type="Pfam" id="PF05573">
    <property type="entry name" value="NosL"/>
    <property type="match status" value="1"/>
</dbReference>
<name>A0A7J4ZTH7_9BACT</name>
<sequence>MKTRLVLAGIIAGITLAAGLALGAEQQHGGHQHAVAADANVPADVKLHNDCAHCGMNRGKFAYSRMLVTYADGKTAGICSFYCAAIELKNNRGNAVKSVQVGDYNSKVLIDAEKAFWVVGGDQRGVMTKTPKWAFAGKQAAEAFIGKHGGKLATYREALILAEKDGAK</sequence>
<dbReference type="AlphaFoldDB" id="A0A7J4ZTH7"/>
<feature type="signal peptide" evidence="1">
    <location>
        <begin position="1"/>
        <end position="23"/>
    </location>
</feature>
<keyword evidence="3" id="KW-1185">Reference proteome</keyword>
<gene>
    <name evidence="2" type="ORF">F6V25_04960</name>
</gene>
<dbReference type="PANTHER" id="PTHR41247:SF1">
    <property type="entry name" value="HTH-TYPE TRANSCRIPTIONAL REPRESSOR YCNK"/>
    <property type="match status" value="1"/>
</dbReference>
<dbReference type="Gene3D" id="3.30.70.2050">
    <property type="match status" value="1"/>
</dbReference>
<evidence type="ECO:0000313" key="3">
    <source>
        <dbReference type="Proteomes" id="UP000420562"/>
    </source>
</evidence>
<dbReference type="InterPro" id="IPR008719">
    <property type="entry name" value="N2O_reductase_NosL"/>
</dbReference>
<dbReference type="SUPFAM" id="SSF160387">
    <property type="entry name" value="NosL/MerB-like"/>
    <property type="match status" value="1"/>
</dbReference>
<evidence type="ECO:0000313" key="2">
    <source>
        <dbReference type="EMBL" id="KAB0666770.1"/>
    </source>
</evidence>
<proteinExistence type="predicted"/>
<protein>
    <submittedName>
        <fullName evidence="2">NosL family protein</fullName>
    </submittedName>
</protein>
<dbReference type="EMBL" id="VZQZ01000002">
    <property type="protein sequence ID" value="KAB0666770.1"/>
    <property type="molecule type" value="Genomic_DNA"/>
</dbReference>
<accession>A0A7J4ZTH7</accession>
<comment type="caution">
    <text evidence="2">The sequence shown here is derived from an EMBL/GenBank/DDBJ whole genome shotgun (WGS) entry which is preliminary data.</text>
</comment>
<feature type="chain" id="PRO_5029518214" evidence="1">
    <location>
        <begin position="24"/>
        <end position="168"/>
    </location>
</feature>